<proteinExistence type="predicted"/>
<protein>
    <submittedName>
        <fullName evidence="1">Uncharacterized protein</fullName>
    </submittedName>
</protein>
<dbReference type="EMBL" id="UGGU01000003">
    <property type="protein sequence ID" value="STO31737.1"/>
    <property type="molecule type" value="Genomic_DNA"/>
</dbReference>
<gene>
    <name evidence="1" type="ORF">NCTC10723_01195</name>
</gene>
<accession>A0A377GXL3</accession>
<keyword evidence="2" id="KW-1185">Reference proteome</keyword>
<dbReference type="AlphaFoldDB" id="A0A377GXL3"/>
<dbReference type="OrthoDB" id="88535at2"/>
<name>A0A377GXL3_9FUSO</name>
<evidence type="ECO:0000313" key="2">
    <source>
        <dbReference type="Proteomes" id="UP000255328"/>
    </source>
</evidence>
<dbReference type="RefSeq" id="WP_115270315.1">
    <property type="nucleotide sequence ID" value="NZ_CASFEE010000031.1"/>
</dbReference>
<reference evidence="1 2" key="1">
    <citation type="submission" date="2018-06" db="EMBL/GenBank/DDBJ databases">
        <authorList>
            <consortium name="Pathogen Informatics"/>
            <person name="Doyle S."/>
        </authorList>
    </citation>
    <scope>NUCLEOTIDE SEQUENCE [LARGE SCALE GENOMIC DNA]</scope>
    <source>
        <strain evidence="1 2">NCTC10723</strain>
    </source>
</reference>
<dbReference type="Proteomes" id="UP000255328">
    <property type="component" value="Unassembled WGS sequence"/>
</dbReference>
<sequence>MNIKVRILSDKLDSSSLLIETKNLQLGTKVYTSQFPFTKDVGVLTIISDLDEKNNNFQLVVKDSQGNLLGKGNKFRAKIKSKESKDGILIYNINNAYFENDHSSYLIEVWNEDKLIDNFTLGASISIYNIYDNLDDRGVIILD</sequence>
<organism evidence="1 2">
    <name type="scientific">Fusobacterium necrogenes</name>
    <dbReference type="NCBI Taxonomy" id="858"/>
    <lineage>
        <taxon>Bacteria</taxon>
        <taxon>Fusobacteriati</taxon>
        <taxon>Fusobacteriota</taxon>
        <taxon>Fusobacteriia</taxon>
        <taxon>Fusobacteriales</taxon>
        <taxon>Fusobacteriaceae</taxon>
        <taxon>Fusobacterium</taxon>
    </lineage>
</organism>
<evidence type="ECO:0000313" key="1">
    <source>
        <dbReference type="EMBL" id="STO31737.1"/>
    </source>
</evidence>